<dbReference type="PANTHER" id="PTHR22916">
    <property type="entry name" value="GLYCOSYLTRANSFERASE"/>
    <property type="match status" value="1"/>
</dbReference>
<evidence type="ECO:0000313" key="3">
    <source>
        <dbReference type="Proteomes" id="UP001324380"/>
    </source>
</evidence>
<dbReference type="InterPro" id="IPR001173">
    <property type="entry name" value="Glyco_trans_2-like"/>
</dbReference>
<reference evidence="2 3" key="1">
    <citation type="submission" date="2023-11" db="EMBL/GenBank/DDBJ databases">
        <title>Analysis of the Genomes of Mucilaginibacter gossypii cycad 4 and M. sabulilitoris SNA2: microbes with the potential for plant growth promotion.</title>
        <authorList>
            <person name="Hirsch A.M."/>
            <person name="Humm E."/>
            <person name="Rubbi M."/>
            <person name="Del Vecchio G."/>
            <person name="Ha S.M."/>
            <person name="Pellegrini M."/>
            <person name="Gunsalus R.P."/>
        </authorList>
    </citation>
    <scope>NUCLEOTIDE SEQUENCE [LARGE SCALE GENOMIC DNA]</scope>
    <source>
        <strain evidence="2 3">SNA2</strain>
    </source>
</reference>
<dbReference type="CDD" id="cd00761">
    <property type="entry name" value="Glyco_tranf_GTA_type"/>
    <property type="match status" value="1"/>
</dbReference>
<protein>
    <submittedName>
        <fullName evidence="2">Glycosyltransferase family A protein</fullName>
        <ecNumber evidence="2">2.4.-.-</ecNumber>
    </submittedName>
</protein>
<evidence type="ECO:0000259" key="1">
    <source>
        <dbReference type="Pfam" id="PF00535"/>
    </source>
</evidence>
<proteinExistence type="predicted"/>
<dbReference type="RefSeq" id="WP_321560804.1">
    <property type="nucleotide sequence ID" value="NZ_CP139558.1"/>
</dbReference>
<feature type="domain" description="Glycosyltransferase 2-like" evidence="1">
    <location>
        <begin position="7"/>
        <end position="114"/>
    </location>
</feature>
<dbReference type="Gene3D" id="3.90.550.10">
    <property type="entry name" value="Spore Coat Polysaccharide Biosynthesis Protein SpsA, Chain A"/>
    <property type="match status" value="1"/>
</dbReference>
<dbReference type="EMBL" id="CP139558">
    <property type="protein sequence ID" value="WPU91638.1"/>
    <property type="molecule type" value="Genomic_DNA"/>
</dbReference>
<keyword evidence="3" id="KW-1185">Reference proteome</keyword>
<organism evidence="2 3">
    <name type="scientific">Mucilaginibacter sabulilitoris</name>
    <dbReference type="NCBI Taxonomy" id="1173583"/>
    <lineage>
        <taxon>Bacteria</taxon>
        <taxon>Pseudomonadati</taxon>
        <taxon>Bacteroidota</taxon>
        <taxon>Sphingobacteriia</taxon>
        <taxon>Sphingobacteriales</taxon>
        <taxon>Sphingobacteriaceae</taxon>
        <taxon>Mucilaginibacter</taxon>
    </lineage>
</organism>
<dbReference type="GO" id="GO:0016757">
    <property type="term" value="F:glycosyltransferase activity"/>
    <property type="evidence" value="ECO:0007669"/>
    <property type="project" value="UniProtKB-KW"/>
</dbReference>
<keyword evidence="2" id="KW-0328">Glycosyltransferase</keyword>
<dbReference type="EC" id="2.4.-.-" evidence="2"/>
<dbReference type="Pfam" id="PF00535">
    <property type="entry name" value="Glycos_transf_2"/>
    <property type="match status" value="1"/>
</dbReference>
<dbReference type="SUPFAM" id="SSF53448">
    <property type="entry name" value="Nucleotide-diphospho-sugar transferases"/>
    <property type="match status" value="1"/>
</dbReference>
<dbReference type="InterPro" id="IPR029044">
    <property type="entry name" value="Nucleotide-diphossugar_trans"/>
</dbReference>
<dbReference type="PANTHER" id="PTHR22916:SF3">
    <property type="entry name" value="UDP-GLCNAC:BETAGAL BETA-1,3-N-ACETYLGLUCOSAMINYLTRANSFERASE-LIKE PROTEIN 1"/>
    <property type="match status" value="1"/>
</dbReference>
<evidence type="ECO:0000313" key="2">
    <source>
        <dbReference type="EMBL" id="WPU91638.1"/>
    </source>
</evidence>
<keyword evidence="2" id="KW-0808">Transferase</keyword>
<sequence>MDKALVSIIMPAYNAEQFIFESIESVIRQTYAYWELIVVDDGSTDHTAGIIQQFAAIDARIIYLYQENAKQGKARNHGISKSRGDYVAFLDADDKWEKSKLSMQMGILSAHHQLDLIFSQGYFLQDSDVRNFDVNVQETWDCNSVKDFLYHNQIPILSVIVKRSALLKVGGFTEQPAIQNIEDYHLWIKLLLAGSIFRSVAHRLFYYRIHPQQSTFGNTDSRLLFFNLYEDIYYYYADDRQKPIFMDKIRWFIFHTEYYSRCLLVYSFYLNKKRWRVIAVAMEKLFNRPSALNQKILFKLLSWGSSQ</sequence>
<dbReference type="Proteomes" id="UP001324380">
    <property type="component" value="Chromosome"/>
</dbReference>
<gene>
    <name evidence="2" type="ORF">SNE25_20175</name>
</gene>
<name>A0ABZ0THC9_9SPHI</name>
<accession>A0ABZ0THC9</accession>